<keyword evidence="3" id="KW-1185">Reference proteome</keyword>
<feature type="domain" description="Glutamine amidotransferase" evidence="1">
    <location>
        <begin position="35"/>
        <end position="184"/>
    </location>
</feature>
<gene>
    <name evidence="2" type="ORF">I7X39_18790</name>
</gene>
<dbReference type="InterPro" id="IPR029062">
    <property type="entry name" value="Class_I_gatase-like"/>
</dbReference>
<evidence type="ECO:0000313" key="3">
    <source>
        <dbReference type="Proteomes" id="UP000613266"/>
    </source>
</evidence>
<dbReference type="RefSeq" id="WP_198112711.1">
    <property type="nucleotide sequence ID" value="NZ_JAEDAK010000016.1"/>
</dbReference>
<dbReference type="PANTHER" id="PTHR42695">
    <property type="entry name" value="GLUTAMINE AMIDOTRANSFERASE YLR126C-RELATED"/>
    <property type="match status" value="1"/>
</dbReference>
<dbReference type="Gene3D" id="3.40.50.880">
    <property type="match status" value="1"/>
</dbReference>
<organism evidence="2 3">
    <name type="scientific">Inhella proteolytica</name>
    <dbReference type="NCBI Taxonomy" id="2795029"/>
    <lineage>
        <taxon>Bacteria</taxon>
        <taxon>Pseudomonadati</taxon>
        <taxon>Pseudomonadota</taxon>
        <taxon>Betaproteobacteria</taxon>
        <taxon>Burkholderiales</taxon>
        <taxon>Sphaerotilaceae</taxon>
        <taxon>Inhella</taxon>
    </lineage>
</organism>
<dbReference type="InterPro" id="IPR044992">
    <property type="entry name" value="ChyE-like"/>
</dbReference>
<dbReference type="Proteomes" id="UP000613266">
    <property type="component" value="Unassembled WGS sequence"/>
</dbReference>
<proteinExistence type="predicted"/>
<protein>
    <submittedName>
        <fullName evidence="2">Type 1 glutamine amidotransferase</fullName>
    </submittedName>
</protein>
<dbReference type="PROSITE" id="PS51273">
    <property type="entry name" value="GATASE_TYPE_1"/>
    <property type="match status" value="1"/>
</dbReference>
<comment type="caution">
    <text evidence="2">The sequence shown here is derived from an EMBL/GenBank/DDBJ whole genome shotgun (WGS) entry which is preliminary data.</text>
</comment>
<dbReference type="CDD" id="cd01741">
    <property type="entry name" value="GATase1_1"/>
    <property type="match status" value="1"/>
</dbReference>
<evidence type="ECO:0000313" key="2">
    <source>
        <dbReference type="EMBL" id="MBH9578943.1"/>
    </source>
</evidence>
<dbReference type="EMBL" id="JAEDAK010000016">
    <property type="protein sequence ID" value="MBH9578943.1"/>
    <property type="molecule type" value="Genomic_DNA"/>
</dbReference>
<accession>A0A931NIK0</accession>
<evidence type="ECO:0000259" key="1">
    <source>
        <dbReference type="Pfam" id="PF00117"/>
    </source>
</evidence>
<dbReference type="PANTHER" id="PTHR42695:SF5">
    <property type="entry name" value="GLUTAMINE AMIDOTRANSFERASE YLR126C-RELATED"/>
    <property type="match status" value="1"/>
</dbReference>
<dbReference type="InterPro" id="IPR017926">
    <property type="entry name" value="GATASE"/>
</dbReference>
<dbReference type="Pfam" id="PF00117">
    <property type="entry name" value="GATase"/>
    <property type="match status" value="1"/>
</dbReference>
<sequence length="230" mass="25212">MAVPGNRGSDLSGTPRIGLLQQHAAEGPGRLASWARRRGFQLEIHRAEALFAAGPLALQAQGWQALILLGGPWMLDRAPAWLRAEQQSLRAWLQADLPCLGICLGAQLMASALGAPIRALPEPEQGWTQVELADGQSLAALQWHEEGFAAPPPGCHSLGRSAAWPCQGFARGRHQRALQFHPEWDGHSLRALHRGFGADCPLPRGAAGQRQRRVAGWFYPWLDDWRSTWP</sequence>
<keyword evidence="2" id="KW-0315">Glutamine amidotransferase</keyword>
<name>A0A931NIK0_9BURK</name>
<dbReference type="AlphaFoldDB" id="A0A931NIK0"/>
<reference evidence="2" key="1">
    <citation type="submission" date="2020-12" db="EMBL/GenBank/DDBJ databases">
        <title>The genome sequence of Inhella sp. 1Y17.</title>
        <authorList>
            <person name="Liu Y."/>
        </authorList>
    </citation>
    <scope>NUCLEOTIDE SEQUENCE</scope>
    <source>
        <strain evidence="2">1Y17</strain>
    </source>
</reference>
<dbReference type="SUPFAM" id="SSF52317">
    <property type="entry name" value="Class I glutamine amidotransferase-like"/>
    <property type="match status" value="1"/>
</dbReference>
<dbReference type="GO" id="GO:0005829">
    <property type="term" value="C:cytosol"/>
    <property type="evidence" value="ECO:0007669"/>
    <property type="project" value="TreeGrafter"/>
</dbReference>